<evidence type="ECO:0000256" key="7">
    <source>
        <dbReference type="SAM" id="MobiDB-lite"/>
    </source>
</evidence>
<organism evidence="9">
    <name type="scientific">marine metagenome</name>
    <dbReference type="NCBI Taxonomy" id="408172"/>
    <lineage>
        <taxon>unclassified sequences</taxon>
        <taxon>metagenomes</taxon>
        <taxon>ecological metagenomes</taxon>
    </lineage>
</organism>
<dbReference type="GO" id="GO:0044781">
    <property type="term" value="P:bacterial-type flagellum organization"/>
    <property type="evidence" value="ECO:0007669"/>
    <property type="project" value="UniProtKB-KW"/>
</dbReference>
<evidence type="ECO:0000259" key="8">
    <source>
        <dbReference type="Pfam" id="PF04316"/>
    </source>
</evidence>
<dbReference type="EMBL" id="UINC01099120">
    <property type="protein sequence ID" value="SVC58147.1"/>
    <property type="molecule type" value="Genomic_DNA"/>
</dbReference>
<evidence type="ECO:0000256" key="6">
    <source>
        <dbReference type="ARBA" id="ARBA00023163"/>
    </source>
</evidence>
<accession>A0A382ND19</accession>
<dbReference type="GO" id="GO:0045892">
    <property type="term" value="P:negative regulation of DNA-templated transcription"/>
    <property type="evidence" value="ECO:0007669"/>
    <property type="project" value="InterPro"/>
</dbReference>
<name>A0A382ND19_9ZZZZ</name>
<dbReference type="Pfam" id="PF04316">
    <property type="entry name" value="FlgM"/>
    <property type="match status" value="1"/>
</dbReference>
<evidence type="ECO:0000256" key="2">
    <source>
        <dbReference type="ARBA" id="ARBA00017823"/>
    </source>
</evidence>
<comment type="similarity">
    <text evidence="1">Belongs to the FlgM family.</text>
</comment>
<protein>
    <recommendedName>
        <fullName evidence="2">Negative regulator of flagellin synthesis</fullName>
    </recommendedName>
</protein>
<feature type="domain" description="Anti-sigma-28 factor FlgM C-terminal" evidence="8">
    <location>
        <begin position="42"/>
        <end position="95"/>
    </location>
</feature>
<feature type="compositionally biased region" description="Low complexity" evidence="7">
    <location>
        <begin position="28"/>
        <end position="40"/>
    </location>
</feature>
<dbReference type="InterPro" id="IPR031316">
    <property type="entry name" value="FlgM_C"/>
</dbReference>
<keyword evidence="4" id="KW-1005">Bacterial flagellum biogenesis</keyword>
<evidence type="ECO:0000256" key="1">
    <source>
        <dbReference type="ARBA" id="ARBA00005322"/>
    </source>
</evidence>
<dbReference type="InterPro" id="IPR007412">
    <property type="entry name" value="FlgM"/>
</dbReference>
<keyword evidence="5" id="KW-0805">Transcription regulation</keyword>
<evidence type="ECO:0000256" key="3">
    <source>
        <dbReference type="ARBA" id="ARBA00022491"/>
    </source>
</evidence>
<dbReference type="NCBIfam" id="TIGR03824">
    <property type="entry name" value="FlgM_jcvi"/>
    <property type="match status" value="1"/>
</dbReference>
<feature type="region of interest" description="Disordered" evidence="7">
    <location>
        <begin position="21"/>
        <end position="42"/>
    </location>
</feature>
<evidence type="ECO:0000256" key="4">
    <source>
        <dbReference type="ARBA" id="ARBA00022795"/>
    </source>
</evidence>
<reference evidence="9" key="1">
    <citation type="submission" date="2018-05" db="EMBL/GenBank/DDBJ databases">
        <authorList>
            <person name="Lanie J.A."/>
            <person name="Ng W.-L."/>
            <person name="Kazmierczak K.M."/>
            <person name="Andrzejewski T.M."/>
            <person name="Davidsen T.M."/>
            <person name="Wayne K.J."/>
            <person name="Tettelin H."/>
            <person name="Glass J.I."/>
            <person name="Rusch D."/>
            <person name="Podicherti R."/>
            <person name="Tsui H.-C.T."/>
            <person name="Winkler M.E."/>
        </authorList>
    </citation>
    <scope>NUCLEOTIDE SEQUENCE</scope>
</reference>
<evidence type="ECO:0000256" key="5">
    <source>
        <dbReference type="ARBA" id="ARBA00023015"/>
    </source>
</evidence>
<dbReference type="SUPFAM" id="SSF101498">
    <property type="entry name" value="Anti-sigma factor FlgM"/>
    <property type="match status" value="1"/>
</dbReference>
<sequence length="105" mass="11567">MEIPGNDFRIKSKTIQDRIKVGDKKSVAQSQSDASATSDTEQIAISSKAKDIQKATEAVNAAPDIRTEKVERIKNEIARGNYRVSSEDLAEKVLENIITESEFLG</sequence>
<keyword evidence="3" id="KW-0678">Repressor</keyword>
<dbReference type="AlphaFoldDB" id="A0A382ND19"/>
<keyword evidence="6" id="KW-0804">Transcription</keyword>
<dbReference type="InterPro" id="IPR035890">
    <property type="entry name" value="Anti-sigma-28_factor_FlgM_sf"/>
</dbReference>
<evidence type="ECO:0000313" key="9">
    <source>
        <dbReference type="EMBL" id="SVC58147.1"/>
    </source>
</evidence>
<proteinExistence type="inferred from homology"/>
<gene>
    <name evidence="9" type="ORF">METZ01_LOCUS311001</name>
</gene>